<feature type="domain" description="Protein kinase" evidence="1">
    <location>
        <begin position="1"/>
        <end position="187"/>
    </location>
</feature>
<name>A0AAV8TPP4_9ROSI</name>
<dbReference type="Gene3D" id="1.10.510.10">
    <property type="entry name" value="Transferase(Phosphotransferase) domain 1"/>
    <property type="match status" value="2"/>
</dbReference>
<dbReference type="PANTHER" id="PTHR44329:SF261">
    <property type="entry name" value="ZINC FINGER CONTAINING PROTEIN KINASE-RELATED"/>
    <property type="match status" value="1"/>
</dbReference>
<reference evidence="2 3" key="1">
    <citation type="submission" date="2021-09" db="EMBL/GenBank/DDBJ databases">
        <title>Genomic insights and catalytic innovation underlie evolution of tropane alkaloids biosynthesis.</title>
        <authorList>
            <person name="Wang Y.-J."/>
            <person name="Tian T."/>
            <person name="Huang J.-P."/>
            <person name="Huang S.-X."/>
        </authorList>
    </citation>
    <scope>NUCLEOTIDE SEQUENCE [LARGE SCALE GENOMIC DNA]</scope>
    <source>
        <strain evidence="2">KIB-2018</strain>
        <tissue evidence="2">Leaf</tissue>
    </source>
</reference>
<dbReference type="InterPro" id="IPR011009">
    <property type="entry name" value="Kinase-like_dom_sf"/>
</dbReference>
<dbReference type="PANTHER" id="PTHR44329">
    <property type="entry name" value="SERINE/THREONINE-PROTEIN KINASE TNNI3K-RELATED"/>
    <property type="match status" value="1"/>
</dbReference>
<dbReference type="Proteomes" id="UP001159364">
    <property type="component" value="Linkage Group LG04"/>
</dbReference>
<dbReference type="PROSITE" id="PS50011">
    <property type="entry name" value="PROTEIN_KINASE_DOM"/>
    <property type="match status" value="1"/>
</dbReference>
<accession>A0AAV8TPP4</accession>
<dbReference type="Pfam" id="PF07714">
    <property type="entry name" value="PK_Tyr_Ser-Thr"/>
    <property type="match status" value="2"/>
</dbReference>
<evidence type="ECO:0000259" key="1">
    <source>
        <dbReference type="PROSITE" id="PS50011"/>
    </source>
</evidence>
<keyword evidence="3" id="KW-1185">Reference proteome</keyword>
<comment type="caution">
    <text evidence="2">The sequence shown here is derived from an EMBL/GenBank/DDBJ whole genome shotgun (WGS) entry which is preliminary data.</text>
</comment>
<dbReference type="InterPro" id="IPR001245">
    <property type="entry name" value="Ser-Thr/Tyr_kinase_cat_dom"/>
</dbReference>
<gene>
    <name evidence="2" type="ORF">K2173_021113</name>
</gene>
<dbReference type="GO" id="GO:0005524">
    <property type="term" value="F:ATP binding"/>
    <property type="evidence" value="ECO:0007669"/>
    <property type="project" value="InterPro"/>
</dbReference>
<dbReference type="InterPro" id="IPR000719">
    <property type="entry name" value="Prot_kinase_dom"/>
</dbReference>
<organism evidence="2 3">
    <name type="scientific">Erythroxylum novogranatense</name>
    <dbReference type="NCBI Taxonomy" id="1862640"/>
    <lineage>
        <taxon>Eukaryota</taxon>
        <taxon>Viridiplantae</taxon>
        <taxon>Streptophyta</taxon>
        <taxon>Embryophyta</taxon>
        <taxon>Tracheophyta</taxon>
        <taxon>Spermatophyta</taxon>
        <taxon>Magnoliopsida</taxon>
        <taxon>eudicotyledons</taxon>
        <taxon>Gunneridae</taxon>
        <taxon>Pentapetalae</taxon>
        <taxon>rosids</taxon>
        <taxon>fabids</taxon>
        <taxon>Malpighiales</taxon>
        <taxon>Erythroxylaceae</taxon>
        <taxon>Erythroxylum</taxon>
    </lineage>
</organism>
<proteinExistence type="predicted"/>
<evidence type="ECO:0000313" key="2">
    <source>
        <dbReference type="EMBL" id="KAJ8768173.1"/>
    </source>
</evidence>
<dbReference type="GO" id="GO:0004674">
    <property type="term" value="F:protein serine/threonine kinase activity"/>
    <property type="evidence" value="ECO:0007669"/>
    <property type="project" value="TreeGrafter"/>
</dbReference>
<protein>
    <recommendedName>
        <fullName evidence="1">Protein kinase domain-containing protein</fullName>
    </recommendedName>
</protein>
<evidence type="ECO:0000313" key="3">
    <source>
        <dbReference type="Proteomes" id="UP001159364"/>
    </source>
</evidence>
<sequence length="236" mass="27057">MMLARLNHPNIVGFVDACKKATMWCILTEYTKAGSIRQFLNKRQKGDDLPLRLAVKDLKSDNLLIFRDKSIKIADFGFAIIETKTEGMTPEKGTYRWMAPPFTRKVDVYSFGIVLWELVTGTLPFQNMTPVQAAFVVVNDGARPIIPNDCVPVLGEIMRRCWDAKPELRPPFSKIVKMLEGVETEIMNTIHKACFRFCVAVPYDIGLNIRLWEERTKESVLVLYCLNIFNQMLFSK</sequence>
<dbReference type="SMART" id="SM00220">
    <property type="entry name" value="S_TKc"/>
    <property type="match status" value="1"/>
</dbReference>
<dbReference type="AlphaFoldDB" id="A0AAV8TPP4"/>
<dbReference type="SUPFAM" id="SSF56112">
    <property type="entry name" value="Protein kinase-like (PK-like)"/>
    <property type="match status" value="1"/>
</dbReference>
<dbReference type="InterPro" id="IPR051681">
    <property type="entry name" value="Ser/Thr_Kinases-Pseudokinases"/>
</dbReference>
<dbReference type="EMBL" id="JAIWQS010000004">
    <property type="protein sequence ID" value="KAJ8768173.1"/>
    <property type="molecule type" value="Genomic_DNA"/>
</dbReference>